<dbReference type="EMBL" id="CAJGYO010000002">
    <property type="protein sequence ID" value="CAD6210830.1"/>
    <property type="molecule type" value="Genomic_DNA"/>
</dbReference>
<organism evidence="4 5">
    <name type="scientific">Miscanthus lutarioriparius</name>
    <dbReference type="NCBI Taxonomy" id="422564"/>
    <lineage>
        <taxon>Eukaryota</taxon>
        <taxon>Viridiplantae</taxon>
        <taxon>Streptophyta</taxon>
        <taxon>Embryophyta</taxon>
        <taxon>Tracheophyta</taxon>
        <taxon>Spermatophyta</taxon>
        <taxon>Magnoliopsida</taxon>
        <taxon>Liliopsida</taxon>
        <taxon>Poales</taxon>
        <taxon>Poaceae</taxon>
        <taxon>PACMAD clade</taxon>
        <taxon>Panicoideae</taxon>
        <taxon>Andropogonodae</taxon>
        <taxon>Andropogoneae</taxon>
        <taxon>Saccharinae</taxon>
        <taxon>Miscanthus</taxon>
    </lineage>
</organism>
<comment type="similarity">
    <text evidence="1">Belongs to the multi antimicrobial extrusion (MATE) (TC 2.A.66.1) family.</text>
</comment>
<keyword evidence="3" id="KW-0732">Signal</keyword>
<dbReference type="GO" id="GO:0042910">
    <property type="term" value="F:xenobiotic transmembrane transporter activity"/>
    <property type="evidence" value="ECO:0007669"/>
    <property type="project" value="InterPro"/>
</dbReference>
<reference evidence="4" key="1">
    <citation type="submission" date="2020-10" db="EMBL/GenBank/DDBJ databases">
        <authorList>
            <person name="Han B."/>
            <person name="Lu T."/>
            <person name="Zhao Q."/>
            <person name="Huang X."/>
            <person name="Zhao Y."/>
        </authorList>
    </citation>
    <scope>NUCLEOTIDE SEQUENCE</scope>
</reference>
<evidence type="ECO:0000256" key="1">
    <source>
        <dbReference type="ARBA" id="ARBA00010199"/>
    </source>
</evidence>
<keyword evidence="2" id="KW-0472">Membrane</keyword>
<evidence type="ECO:0000256" key="3">
    <source>
        <dbReference type="SAM" id="SignalP"/>
    </source>
</evidence>
<dbReference type="OrthoDB" id="2126698at2759"/>
<feature type="transmembrane region" description="Helical" evidence="2">
    <location>
        <begin position="84"/>
        <end position="105"/>
    </location>
</feature>
<name>A0A811MU30_9POAL</name>
<dbReference type="GO" id="GO:0016020">
    <property type="term" value="C:membrane"/>
    <property type="evidence" value="ECO:0007669"/>
    <property type="project" value="InterPro"/>
</dbReference>
<gene>
    <name evidence="4" type="ORF">NCGR_LOCUS6865</name>
</gene>
<keyword evidence="2" id="KW-0812">Transmembrane</keyword>
<comment type="caution">
    <text evidence="4">The sequence shown here is derived from an EMBL/GenBank/DDBJ whole genome shotgun (WGS) entry which is preliminary data.</text>
</comment>
<dbReference type="PANTHER" id="PTHR11206">
    <property type="entry name" value="MULTIDRUG RESISTANCE PROTEIN"/>
    <property type="match status" value="1"/>
</dbReference>
<evidence type="ECO:0000256" key="2">
    <source>
        <dbReference type="SAM" id="Phobius"/>
    </source>
</evidence>
<proteinExistence type="inferred from homology"/>
<dbReference type="Proteomes" id="UP000604825">
    <property type="component" value="Unassembled WGS sequence"/>
</dbReference>
<keyword evidence="2" id="KW-1133">Transmembrane helix</keyword>
<dbReference type="GO" id="GO:0015297">
    <property type="term" value="F:antiporter activity"/>
    <property type="evidence" value="ECO:0007669"/>
    <property type="project" value="InterPro"/>
</dbReference>
<sequence>MARLGLSVVSTFSFGFLLRMGSALETLCGQAYTAGQLDLLGVYEQRMNLNGWEAMLFIGLNAAISVRVSNELGSGRPRAAKHAVAAVVAQSLAMGLVGMTLVLAYRNSFMVLFHGEAGHAAAVGKVAPSLAATMVLNGVRPVISGGIHRRRFAVLVTYINLGCYYAGAVRLNR</sequence>
<feature type="chain" id="PRO_5032558032" evidence="3">
    <location>
        <begin position="24"/>
        <end position="173"/>
    </location>
</feature>
<feature type="transmembrane region" description="Helical" evidence="2">
    <location>
        <begin position="151"/>
        <end position="171"/>
    </location>
</feature>
<evidence type="ECO:0000313" key="5">
    <source>
        <dbReference type="Proteomes" id="UP000604825"/>
    </source>
</evidence>
<evidence type="ECO:0000313" key="4">
    <source>
        <dbReference type="EMBL" id="CAD6210830.1"/>
    </source>
</evidence>
<keyword evidence="5" id="KW-1185">Reference proteome</keyword>
<feature type="signal peptide" evidence="3">
    <location>
        <begin position="1"/>
        <end position="23"/>
    </location>
</feature>
<protein>
    <submittedName>
        <fullName evidence="4">Uncharacterized protein</fullName>
    </submittedName>
</protein>
<accession>A0A811MU30</accession>
<dbReference type="Pfam" id="PF01554">
    <property type="entry name" value="MatE"/>
    <property type="match status" value="1"/>
</dbReference>
<feature type="transmembrane region" description="Helical" evidence="2">
    <location>
        <begin position="117"/>
        <end position="139"/>
    </location>
</feature>
<dbReference type="InterPro" id="IPR002528">
    <property type="entry name" value="MATE_fam"/>
</dbReference>
<dbReference type="AlphaFoldDB" id="A0A811MU30"/>